<accession>A0A081MZ87</accession>
<dbReference type="AlphaFoldDB" id="A0A081MZ87"/>
<comment type="caution">
    <text evidence="2">The sequence shown here is derived from an EMBL/GenBank/DDBJ whole genome shotgun (WGS) entry which is preliminary data.</text>
</comment>
<keyword evidence="1" id="KW-0472">Membrane</keyword>
<feature type="transmembrane region" description="Helical" evidence="1">
    <location>
        <begin position="12"/>
        <end position="36"/>
    </location>
</feature>
<name>A0A081MZ87_9GAMM</name>
<evidence type="ECO:0000313" key="3">
    <source>
        <dbReference type="Proteomes" id="UP000028006"/>
    </source>
</evidence>
<dbReference type="Proteomes" id="UP000028006">
    <property type="component" value="Unassembled WGS sequence"/>
</dbReference>
<reference evidence="2 3" key="1">
    <citation type="submission" date="2014-06" db="EMBL/GenBank/DDBJ databases">
        <title>Whole Genome Sequences of Three Symbiotic Endozoicomonas Bacteria.</title>
        <authorList>
            <person name="Neave M.J."/>
            <person name="Apprill A."/>
            <person name="Voolstra C.R."/>
        </authorList>
    </citation>
    <scope>NUCLEOTIDE SEQUENCE [LARGE SCALE GENOMIC DNA]</scope>
    <source>
        <strain evidence="2 3">LMG 24815</strain>
    </source>
</reference>
<keyword evidence="1" id="KW-0812">Transmembrane</keyword>
<evidence type="ECO:0000313" key="2">
    <source>
        <dbReference type="EMBL" id="KEQ11510.1"/>
    </source>
</evidence>
<proteinExistence type="predicted"/>
<sequence>MSHFNVVLPLLLFQFTVCAGMLQVSSLVVAFAMLVFKIFALTPARKLVLIGESGCKLNAFTASVAQKADIRGEMDIGFDYEGIGTAM</sequence>
<dbReference type="EMBL" id="JOKG01000007">
    <property type="protein sequence ID" value="KEQ11510.1"/>
    <property type="molecule type" value="Genomic_DNA"/>
</dbReference>
<evidence type="ECO:0000256" key="1">
    <source>
        <dbReference type="SAM" id="Phobius"/>
    </source>
</evidence>
<protein>
    <submittedName>
        <fullName evidence="2">Uncharacterized protein</fullName>
    </submittedName>
</protein>
<keyword evidence="1" id="KW-1133">Transmembrane helix</keyword>
<gene>
    <name evidence="2" type="ORF">GZ77_25820</name>
</gene>
<keyword evidence="3" id="KW-1185">Reference proteome</keyword>
<organism evidence="2 3">
    <name type="scientific">Endozoicomonas montiporae</name>
    <dbReference type="NCBI Taxonomy" id="1027273"/>
    <lineage>
        <taxon>Bacteria</taxon>
        <taxon>Pseudomonadati</taxon>
        <taxon>Pseudomonadota</taxon>
        <taxon>Gammaproteobacteria</taxon>
        <taxon>Oceanospirillales</taxon>
        <taxon>Endozoicomonadaceae</taxon>
        <taxon>Endozoicomonas</taxon>
    </lineage>
</organism>